<evidence type="ECO:0000256" key="7">
    <source>
        <dbReference type="RuleBase" id="RU361161"/>
    </source>
</evidence>
<dbReference type="PANTHER" id="PTHR42715:SF10">
    <property type="entry name" value="BETA-GLUCOSIDASE"/>
    <property type="match status" value="1"/>
</dbReference>
<reference evidence="9 10" key="1">
    <citation type="journal article" date="2016" name="Mol. Biol. Evol.">
        <title>Comparative Genomics of Early-Diverging Mushroom-Forming Fungi Provides Insights into the Origins of Lignocellulose Decay Capabilities.</title>
        <authorList>
            <person name="Nagy L.G."/>
            <person name="Riley R."/>
            <person name="Tritt A."/>
            <person name="Adam C."/>
            <person name="Daum C."/>
            <person name="Floudas D."/>
            <person name="Sun H."/>
            <person name="Yadav J.S."/>
            <person name="Pangilinan J."/>
            <person name="Larsson K.H."/>
            <person name="Matsuura K."/>
            <person name="Barry K."/>
            <person name="Labutti K."/>
            <person name="Kuo R."/>
            <person name="Ohm R.A."/>
            <person name="Bhattacharya S.S."/>
            <person name="Shirouzu T."/>
            <person name="Yoshinaga Y."/>
            <person name="Martin F.M."/>
            <person name="Grigoriev I.V."/>
            <person name="Hibbett D.S."/>
        </authorList>
    </citation>
    <scope>NUCLEOTIDE SEQUENCE [LARGE SCALE GENOMIC DNA]</scope>
    <source>
        <strain evidence="9 10">HHB9708</strain>
    </source>
</reference>
<sequence>MSHSHPFLKADIPQLVRELKLEEKIELLGAPNWWNTNAIPRLGIPAIRMSDGPNGVRGSSHLRATPAQCLPCATSIASTFDPDLVYQVGRFLGDEARVKSATVLLAPTCNIQRSPLGGRSFESFSEDPFLSGLLAAAYVNGVQSKGVSATIKHFVANDQEHERTAVSSELSERALREVYLYPFMMAQKLSQPWAYMTAYNRVAGLHCSEDPAMLQRILRDEWKFDGLVMSDWFGTYSVAEALNAGLDLEMPGPPRWRTKTLVMACLGARKILPSTLDKRVENILRYIQKVARASPEIVYGDMKERTKDTKEGRLFCRMVAAEGIVLLKNDRHVLPIKKGIKKIAVIGPNAAARVISGGGSAALKPSYVVTPLEGLTENAPKDTEILYSLGCHAHKFLPTIETKLTCPDGKPGWVLSFYNHDSEGKPLDKELTSMIMNDTSIKLNDFLPEGLTPTWTIRLRGWLTVDKTMPLELGLAVAGKTKLWVNDKLAIDMWEKQRPGEFFYGQGSSEEKAIVDMIAGQRVKVTVEYTNTLPEDGGPRSNMQPALMRGLRFGGAEKIDRAKAIKAAADLAADCDVAIVVVGLNSDWESEGFDRPTLELPMKQDELIESVARANPNTVVVVQAGSAVSMPWASSVASILQTWHTGNETGNAIADVIYGQVNPSGRLPITFPAQDEDIPSFLSFGSENGKVHYREDIFVGYKHYQARKIKPLFPFGHGLSYTTFDMSDLVVERPPNAQYFVRQVTVKVTNTGSVVGSEVVQVYVTYPPNGTLTPKYQLKGLAKVHDLAPGESRNAKVTLDKYSVSFWDTEIRRWRAQPGSYEVHVGTSSENLVLAAKFELAVGFEWIGL</sequence>
<dbReference type="PANTHER" id="PTHR42715">
    <property type="entry name" value="BETA-GLUCOSIDASE"/>
    <property type="match status" value="1"/>
</dbReference>
<proteinExistence type="inferred from homology"/>
<keyword evidence="5 7" id="KW-0119">Carbohydrate metabolism</keyword>
<dbReference type="Pfam" id="PF01915">
    <property type="entry name" value="Glyco_hydro_3_C"/>
    <property type="match status" value="1"/>
</dbReference>
<dbReference type="AlphaFoldDB" id="A0A165AMY0"/>
<dbReference type="Gene3D" id="3.40.50.1700">
    <property type="entry name" value="Glycoside hydrolase family 3 C-terminal domain"/>
    <property type="match status" value="1"/>
</dbReference>
<protein>
    <recommendedName>
        <fullName evidence="3 7">beta-glucosidase</fullName>
        <ecNumber evidence="3 7">3.2.1.21</ecNumber>
    </recommendedName>
</protein>
<dbReference type="InterPro" id="IPR019800">
    <property type="entry name" value="Glyco_hydro_3_AS"/>
</dbReference>
<dbReference type="InterPro" id="IPR037524">
    <property type="entry name" value="PA14/GLEYA"/>
</dbReference>
<dbReference type="FunFam" id="2.60.40.10:FF:000495">
    <property type="entry name" value="Periplasmic beta-glucosidase"/>
    <property type="match status" value="1"/>
</dbReference>
<dbReference type="InterPro" id="IPR050288">
    <property type="entry name" value="Cellulose_deg_GH3"/>
</dbReference>
<dbReference type="InterPro" id="IPR036962">
    <property type="entry name" value="Glyco_hydro_3_N_sf"/>
</dbReference>
<dbReference type="Gene3D" id="2.60.40.10">
    <property type="entry name" value="Immunoglobulins"/>
    <property type="match status" value="1"/>
</dbReference>
<dbReference type="EMBL" id="KV419394">
    <property type="protein sequence ID" value="KZS99308.1"/>
    <property type="molecule type" value="Genomic_DNA"/>
</dbReference>
<dbReference type="GO" id="GO:0030245">
    <property type="term" value="P:cellulose catabolic process"/>
    <property type="evidence" value="ECO:0007669"/>
    <property type="project" value="UniProtKB-UniPathway"/>
</dbReference>
<dbReference type="PROSITE" id="PS51820">
    <property type="entry name" value="PA14"/>
    <property type="match status" value="1"/>
</dbReference>
<name>A0A165AMY0_9AGAM</name>
<evidence type="ECO:0000256" key="5">
    <source>
        <dbReference type="ARBA" id="ARBA00023277"/>
    </source>
</evidence>
<keyword evidence="4 7" id="KW-0378">Hydrolase</keyword>
<dbReference type="InterPro" id="IPR002772">
    <property type="entry name" value="Glyco_hydro_3_C"/>
</dbReference>
<dbReference type="Proteomes" id="UP000076722">
    <property type="component" value="Unassembled WGS sequence"/>
</dbReference>
<dbReference type="EC" id="3.2.1.21" evidence="3 7"/>
<evidence type="ECO:0000256" key="4">
    <source>
        <dbReference type="ARBA" id="ARBA00022801"/>
    </source>
</evidence>
<dbReference type="Pfam" id="PF14310">
    <property type="entry name" value="Fn3-like"/>
    <property type="match status" value="1"/>
</dbReference>
<evidence type="ECO:0000256" key="1">
    <source>
        <dbReference type="ARBA" id="ARBA00000448"/>
    </source>
</evidence>
<evidence type="ECO:0000256" key="2">
    <source>
        <dbReference type="ARBA" id="ARBA00005336"/>
    </source>
</evidence>
<dbReference type="SUPFAM" id="SSF52279">
    <property type="entry name" value="Beta-D-glucan exohydrolase, C-terminal domain"/>
    <property type="match status" value="1"/>
</dbReference>
<comment type="catalytic activity">
    <reaction evidence="1 7">
        <text>Hydrolysis of terminal, non-reducing beta-D-glucosyl residues with release of beta-D-glucose.</text>
        <dbReference type="EC" id="3.2.1.21"/>
    </reaction>
</comment>
<evidence type="ECO:0000313" key="10">
    <source>
        <dbReference type="Proteomes" id="UP000076722"/>
    </source>
</evidence>
<keyword evidence="6 7" id="KW-0326">Glycosidase</keyword>
<dbReference type="InterPro" id="IPR017853">
    <property type="entry name" value="GH"/>
</dbReference>
<dbReference type="STRING" id="1314777.A0A165AMY0"/>
<dbReference type="InterPro" id="IPR011658">
    <property type="entry name" value="PA14_dom"/>
</dbReference>
<dbReference type="Pfam" id="PF00933">
    <property type="entry name" value="Glyco_hydro_3"/>
    <property type="match status" value="1"/>
</dbReference>
<dbReference type="InterPro" id="IPR026891">
    <property type="entry name" value="Fn3-like"/>
</dbReference>
<comment type="similarity">
    <text evidence="2 7">Belongs to the glycosyl hydrolase 3 family.</text>
</comment>
<dbReference type="InterPro" id="IPR013783">
    <property type="entry name" value="Ig-like_fold"/>
</dbReference>
<evidence type="ECO:0000259" key="8">
    <source>
        <dbReference type="PROSITE" id="PS51820"/>
    </source>
</evidence>
<keyword evidence="7" id="KW-0624">Polysaccharide degradation</keyword>
<evidence type="ECO:0000256" key="6">
    <source>
        <dbReference type="ARBA" id="ARBA00023295"/>
    </source>
</evidence>
<evidence type="ECO:0000313" key="9">
    <source>
        <dbReference type="EMBL" id="KZS99308.1"/>
    </source>
</evidence>
<feature type="domain" description="PA14" evidence="8">
    <location>
        <begin position="408"/>
        <end position="569"/>
    </location>
</feature>
<dbReference type="SMART" id="SM01217">
    <property type="entry name" value="Fn3_like"/>
    <property type="match status" value="1"/>
</dbReference>
<evidence type="ECO:0000256" key="3">
    <source>
        <dbReference type="ARBA" id="ARBA00012744"/>
    </source>
</evidence>
<dbReference type="InterPro" id="IPR001764">
    <property type="entry name" value="Glyco_hydro_3_N"/>
</dbReference>
<gene>
    <name evidence="9" type="ORF">SISNIDRAFT_472209</name>
</gene>
<dbReference type="PRINTS" id="PR00133">
    <property type="entry name" value="GLHYDRLASE3"/>
</dbReference>
<dbReference type="OrthoDB" id="47059at2759"/>
<organism evidence="9 10">
    <name type="scientific">Sistotremastrum niveocremeum HHB9708</name>
    <dbReference type="NCBI Taxonomy" id="1314777"/>
    <lineage>
        <taxon>Eukaryota</taxon>
        <taxon>Fungi</taxon>
        <taxon>Dikarya</taxon>
        <taxon>Basidiomycota</taxon>
        <taxon>Agaricomycotina</taxon>
        <taxon>Agaricomycetes</taxon>
        <taxon>Sistotremastrales</taxon>
        <taxon>Sistotremastraceae</taxon>
        <taxon>Sertulicium</taxon>
        <taxon>Sertulicium niveocremeum</taxon>
    </lineage>
</organism>
<dbReference type="Gene3D" id="3.20.20.300">
    <property type="entry name" value="Glycoside hydrolase, family 3, N-terminal domain"/>
    <property type="match status" value="1"/>
</dbReference>
<dbReference type="SUPFAM" id="SSF51445">
    <property type="entry name" value="(Trans)glycosidases"/>
    <property type="match status" value="1"/>
</dbReference>
<comment type="pathway">
    <text evidence="7">Glycan metabolism; cellulose degradation.</text>
</comment>
<dbReference type="Pfam" id="PF07691">
    <property type="entry name" value="PA14"/>
    <property type="match status" value="1"/>
</dbReference>
<dbReference type="PROSITE" id="PS00775">
    <property type="entry name" value="GLYCOSYL_HYDROL_F3"/>
    <property type="match status" value="1"/>
</dbReference>
<dbReference type="Gene3D" id="2.60.120.260">
    <property type="entry name" value="Galactose-binding domain-like"/>
    <property type="match status" value="1"/>
</dbReference>
<dbReference type="GO" id="GO:0008422">
    <property type="term" value="F:beta-glucosidase activity"/>
    <property type="evidence" value="ECO:0007669"/>
    <property type="project" value="UniProtKB-EC"/>
</dbReference>
<dbReference type="UniPathway" id="UPA00696"/>
<keyword evidence="10" id="KW-1185">Reference proteome</keyword>
<accession>A0A165AMY0</accession>
<dbReference type="InterPro" id="IPR036881">
    <property type="entry name" value="Glyco_hydro_3_C_sf"/>
</dbReference>